<evidence type="ECO:0000256" key="1">
    <source>
        <dbReference type="SAM" id="MobiDB-lite"/>
    </source>
</evidence>
<feature type="domain" description="DM13" evidence="3">
    <location>
        <begin position="1236"/>
        <end position="1314"/>
    </location>
</feature>
<organism evidence="4 5">
    <name type="scientific">Trichogramma brassicae</name>
    <dbReference type="NCBI Taxonomy" id="86971"/>
    <lineage>
        <taxon>Eukaryota</taxon>
        <taxon>Metazoa</taxon>
        <taxon>Ecdysozoa</taxon>
        <taxon>Arthropoda</taxon>
        <taxon>Hexapoda</taxon>
        <taxon>Insecta</taxon>
        <taxon>Pterygota</taxon>
        <taxon>Neoptera</taxon>
        <taxon>Endopterygota</taxon>
        <taxon>Hymenoptera</taxon>
        <taxon>Apocrita</taxon>
        <taxon>Proctotrupomorpha</taxon>
        <taxon>Chalcidoidea</taxon>
        <taxon>Trichogrammatidae</taxon>
        <taxon>Trichogramma</taxon>
    </lineage>
</organism>
<dbReference type="EMBL" id="CADCXV010000502">
    <property type="protein sequence ID" value="CAB0030611.1"/>
    <property type="molecule type" value="Genomic_DNA"/>
</dbReference>
<feature type="transmembrane region" description="Helical" evidence="2">
    <location>
        <begin position="999"/>
        <end position="1020"/>
    </location>
</feature>
<dbReference type="GO" id="GO:0008239">
    <property type="term" value="F:dipeptidyl-peptidase activity"/>
    <property type="evidence" value="ECO:0007669"/>
    <property type="project" value="TreeGrafter"/>
</dbReference>
<reference evidence="4 5" key="1">
    <citation type="submission" date="2020-02" db="EMBL/GenBank/DDBJ databases">
        <authorList>
            <person name="Ferguson B K."/>
        </authorList>
    </citation>
    <scope>NUCLEOTIDE SEQUENCE [LARGE SCALE GENOMIC DNA]</scope>
</reference>
<dbReference type="SUPFAM" id="SSF82171">
    <property type="entry name" value="DPP6 N-terminal domain-like"/>
    <property type="match status" value="1"/>
</dbReference>
<dbReference type="InterPro" id="IPR050278">
    <property type="entry name" value="Serine_Prot_S9B/DPPIV"/>
</dbReference>
<dbReference type="Gene3D" id="3.40.50.1820">
    <property type="entry name" value="alpha/beta hydrolase"/>
    <property type="match status" value="1"/>
</dbReference>
<dbReference type="SUPFAM" id="SSF53474">
    <property type="entry name" value="alpha/beta-Hydrolases"/>
    <property type="match status" value="1"/>
</dbReference>
<protein>
    <recommendedName>
        <fullName evidence="3">DM13 domain-containing protein</fullName>
    </recommendedName>
</protein>
<evidence type="ECO:0000313" key="4">
    <source>
        <dbReference type="EMBL" id="CAB0030611.1"/>
    </source>
</evidence>
<evidence type="ECO:0000313" key="5">
    <source>
        <dbReference type="Proteomes" id="UP000479190"/>
    </source>
</evidence>
<dbReference type="Gene3D" id="2.140.10.30">
    <property type="entry name" value="Dipeptidylpeptidase IV, N-terminal domain"/>
    <property type="match status" value="1"/>
</dbReference>
<dbReference type="Proteomes" id="UP000479190">
    <property type="component" value="Unassembled WGS sequence"/>
</dbReference>
<feature type="transmembrane region" description="Helical" evidence="2">
    <location>
        <begin position="1171"/>
        <end position="1191"/>
    </location>
</feature>
<evidence type="ECO:0000259" key="3">
    <source>
        <dbReference type="PROSITE" id="PS51549"/>
    </source>
</evidence>
<dbReference type="PROSITE" id="PS51549">
    <property type="entry name" value="DM13"/>
    <property type="match status" value="1"/>
</dbReference>
<feature type="region of interest" description="Disordered" evidence="1">
    <location>
        <begin position="47"/>
        <end position="68"/>
    </location>
</feature>
<dbReference type="InterPro" id="IPR002469">
    <property type="entry name" value="Peptidase_S9B_N"/>
</dbReference>
<gene>
    <name evidence="4" type="ORF">TBRA_LOCUS2609</name>
</gene>
<dbReference type="InterPro" id="IPR029058">
    <property type="entry name" value="AB_hydrolase_fold"/>
</dbReference>
<dbReference type="Pfam" id="PF10517">
    <property type="entry name" value="DM13"/>
    <property type="match status" value="1"/>
</dbReference>
<dbReference type="InterPro" id="IPR019545">
    <property type="entry name" value="DM13_domain"/>
</dbReference>
<keyword evidence="2" id="KW-1133">Transmembrane helix</keyword>
<dbReference type="PANTHER" id="PTHR11731">
    <property type="entry name" value="PROTEASE FAMILY S9B,C DIPEPTIDYL-PEPTIDASE IV-RELATED"/>
    <property type="match status" value="1"/>
</dbReference>
<dbReference type="Pfam" id="PF00930">
    <property type="entry name" value="DPPIV_N"/>
    <property type="match status" value="1"/>
</dbReference>
<name>A0A6H5I6G9_9HYME</name>
<accession>A0A6H5I6G9</accession>
<dbReference type="GO" id="GO:0006508">
    <property type="term" value="P:proteolysis"/>
    <property type="evidence" value="ECO:0007669"/>
    <property type="project" value="InterPro"/>
</dbReference>
<keyword evidence="5" id="KW-1185">Reference proteome</keyword>
<keyword evidence="2" id="KW-0812">Transmembrane</keyword>
<evidence type="ECO:0000256" key="2">
    <source>
        <dbReference type="SAM" id="Phobius"/>
    </source>
</evidence>
<sequence length="1314" mass="148270">MDGSADTVLDTGGLAVGDILLADHNNHHHHHHHHQLNHLHHHLQPSFIQQQQQQPQPAAAPQNSGSNSEFDNCFATAAASCEFVIEGDDHNDRVNNATCFAPGGPTSSSTTTTTTANSADGGVKKTWNELRAAVSDLRRKVSSLSSGSVPGSINFRSLPDGRIRIYFLSTPSNAWERTLLYADVAHSDHANGYRLQWQPVLENNFQWLINYLLIMSSANQLSKEEQLLWERKRLATGGITSYEIHPEGGKLVFPAASSLYQCIDTGFMPGPLFPSELRMSTAGAKLCPQICPWNNALVAYTCAGDIHVSHSITGSSARLTYAKKGGKSLAEDPLSAGTPSYVMQEEFTRYIGYWWQPVSPDGIYRILYEEVDESDVKIFCFPSSDTSQEADEFRFPRAGTNNARSNLKMVQFKVSDTYQITDIETLELQYPLHIMFSWMEYMVRAGWTKDGKHVWVQLLDRKQQRLDLVLILVENFCETPPNVYNSENRFSPLSGSIQVIYSQKNNVWVNVNDLLYFLPSRDPAEVKFIWGSEETNYRHLYLVTAGIGGIGNGIEDSTEKMDCLFLQPRILSKIALTSGNWEVLGKEIWVDEANCIVYFVGMREGPLEQHVYAVSLQRPLEIRLLTRPGYSYTNVYFNQECTMMVAIYSCINSLPACQVFRISHSDWTVENISLTPVGFLLEPTVPESNVFIPELFSYKISSGDVIYSMIFKPHNYQPGVKYPTVLNVYGGPEVQLVSNTFKGMRNLRMHMLAAQGYCVVLIDSRGSHHRGLIFENTNNMTTRDAVPHSELPTEQITNSCGVPTQQNTYEAARTTYGCLLRCGSRVAVVVYDGEKLLRCEDKTRKLRRCLTLDDDESNAAAAAAASQRIYTDSGARAIDYGPRKFFIVEIKLNPAFNARWREPFSVNLQAKKYIFAKRFSHKTYSPSSGSKWYYLTKLSRASRRARAGAYYYPTLRRSSSAIARTPELGIGLFRVIHSKTSSREVVELTELSQRRSESIFAWLNAWSIRSTLIVGLNYILARRIRRVRSLSHSIYAIFSPGISRVRDTILVYEDDDNTQDQRVDTSSQPSAVQRARAIVSLRISSNCDSMSFPKFCCCCVDLQTVLDASATTRPSFFTLVVDISEEKEKEKDRARENNFVNGTVYRRAAHYPRLGSKRARARQTNSRRSRAVITFVSILQGLVRGIIYFYAPVNPYKREKSVFPREKKKVSVGFRRGAPRGCSAGNERRRDSNYYGTRVGSFTSFAHALSGDVYVVDEYTLFVKNFSYDGTAPNAVFWVGNSSMPMPDGTPISYPEHHSRYYYAGNKIEMRKIK</sequence>
<keyword evidence="2" id="KW-0472">Membrane</keyword>
<dbReference type="OrthoDB" id="16520at2759"/>
<dbReference type="PANTHER" id="PTHR11731:SF193">
    <property type="entry name" value="DIPEPTIDYL PEPTIDASE 9"/>
    <property type="match status" value="1"/>
</dbReference>
<feature type="compositionally biased region" description="Low complexity" evidence="1">
    <location>
        <begin position="49"/>
        <end position="62"/>
    </location>
</feature>
<proteinExistence type="predicted"/>